<evidence type="ECO:0000256" key="4">
    <source>
        <dbReference type="ARBA" id="ARBA00022833"/>
    </source>
</evidence>
<keyword evidence="3" id="KW-0378">Hydrolase</keyword>
<accession>A0A1Q8TB75</accession>
<dbReference type="InterPro" id="IPR024087">
    <property type="entry name" value="Creatininase-like_sf"/>
</dbReference>
<dbReference type="RefSeq" id="WP_075369592.1">
    <property type="nucleotide sequence ID" value="NZ_MSDQ01000029.1"/>
</dbReference>
<keyword evidence="4" id="KW-0862">Zinc</keyword>
<organism evidence="6 7">
    <name type="scientific">Chromohalobacter japonicus</name>
    <dbReference type="NCBI Taxonomy" id="223900"/>
    <lineage>
        <taxon>Bacteria</taxon>
        <taxon>Pseudomonadati</taxon>
        <taxon>Pseudomonadota</taxon>
        <taxon>Gammaproteobacteria</taxon>
        <taxon>Oceanospirillales</taxon>
        <taxon>Halomonadaceae</taxon>
        <taxon>Chromohalobacter</taxon>
    </lineage>
</organism>
<keyword evidence="7" id="KW-1185">Reference proteome</keyword>
<evidence type="ECO:0000256" key="3">
    <source>
        <dbReference type="ARBA" id="ARBA00022801"/>
    </source>
</evidence>
<dbReference type="Pfam" id="PF02633">
    <property type="entry name" value="Creatininase"/>
    <property type="match status" value="1"/>
</dbReference>
<evidence type="ECO:0000313" key="6">
    <source>
        <dbReference type="EMBL" id="OLO10922.1"/>
    </source>
</evidence>
<proteinExistence type="inferred from homology"/>
<dbReference type="PANTHER" id="PTHR35005">
    <property type="entry name" value="3-DEHYDRO-SCYLLO-INOSOSE HYDROLASE"/>
    <property type="match status" value="1"/>
</dbReference>
<dbReference type="GO" id="GO:0046872">
    <property type="term" value="F:metal ion binding"/>
    <property type="evidence" value="ECO:0007669"/>
    <property type="project" value="UniProtKB-KW"/>
</dbReference>
<gene>
    <name evidence="6" type="ORF">BTW10_11870</name>
</gene>
<dbReference type="Gene3D" id="3.40.50.10310">
    <property type="entry name" value="Creatininase"/>
    <property type="match status" value="1"/>
</dbReference>
<keyword evidence="2" id="KW-0479">Metal-binding</keyword>
<sequence>MNASSPENAAIGGIDWASLSSPELARRVGPESVALLPLGAIEQHGAHLPLSTDVDIADGLVAAMRERVAASRDLLILPTVAVGSSLEHGDFAGTLSLTPETAIAHLVDIGASVARAGVRRLVLFNSHGGNKAVVDLAALKLRERHGLLVVKANYFRFTPPDDALPAEELRHGLHGGALETAMMMHLAPHKVRQAELGEAVSLGAHQERAGRTLLPEGDAGFAWMAQDLHPSGVVGNATLATPAMGERLVAHFAARLASVIEEAYCFDLAQLRERSPQ</sequence>
<evidence type="ECO:0000256" key="1">
    <source>
        <dbReference type="ARBA" id="ARBA00001947"/>
    </source>
</evidence>
<reference evidence="6 7" key="1">
    <citation type="submission" date="2016-12" db="EMBL/GenBank/DDBJ databases">
        <title>Draft genome sequences of strains Salinicola socius SMB35, Salinicola sp. MH3R3-1 and Chromohalobacter sp. SMB17 from the Verkhnekamsk potash mining region of Russia.</title>
        <authorList>
            <person name="Mavrodi D.V."/>
            <person name="Olsson B.E."/>
            <person name="Korsakova E.S."/>
            <person name="Pyankova A."/>
            <person name="Mavrodi O.V."/>
            <person name="Plotnikova E.G."/>
        </authorList>
    </citation>
    <scope>NUCLEOTIDE SEQUENCE [LARGE SCALE GENOMIC DNA]</scope>
    <source>
        <strain evidence="6 7">SMB17</strain>
    </source>
</reference>
<dbReference type="PANTHER" id="PTHR35005:SF1">
    <property type="entry name" value="2-AMINO-5-FORMYLAMINO-6-RIBOSYLAMINOPYRIMIDIN-4(3H)-ONE 5'-MONOPHOSPHATE DEFORMYLASE"/>
    <property type="match status" value="1"/>
</dbReference>
<comment type="caution">
    <text evidence="6">The sequence shown here is derived from an EMBL/GenBank/DDBJ whole genome shotgun (WGS) entry which is preliminary data.</text>
</comment>
<evidence type="ECO:0000313" key="7">
    <source>
        <dbReference type="Proteomes" id="UP000186806"/>
    </source>
</evidence>
<dbReference type="AlphaFoldDB" id="A0A1Q8TB75"/>
<comment type="cofactor">
    <cofactor evidence="1">
        <name>Zn(2+)</name>
        <dbReference type="ChEBI" id="CHEBI:29105"/>
    </cofactor>
</comment>
<dbReference type="EMBL" id="MSDQ01000029">
    <property type="protein sequence ID" value="OLO10922.1"/>
    <property type="molecule type" value="Genomic_DNA"/>
</dbReference>
<comment type="similarity">
    <text evidence="5">Belongs to the creatininase superfamily.</text>
</comment>
<dbReference type="GO" id="GO:0009231">
    <property type="term" value="P:riboflavin biosynthetic process"/>
    <property type="evidence" value="ECO:0007669"/>
    <property type="project" value="TreeGrafter"/>
</dbReference>
<name>A0A1Q8TB75_9GAMM</name>
<dbReference type="GO" id="GO:0016811">
    <property type="term" value="F:hydrolase activity, acting on carbon-nitrogen (but not peptide) bonds, in linear amides"/>
    <property type="evidence" value="ECO:0007669"/>
    <property type="project" value="TreeGrafter"/>
</dbReference>
<dbReference type="SUPFAM" id="SSF102215">
    <property type="entry name" value="Creatininase"/>
    <property type="match status" value="1"/>
</dbReference>
<evidence type="ECO:0000256" key="5">
    <source>
        <dbReference type="ARBA" id="ARBA00024029"/>
    </source>
</evidence>
<protein>
    <submittedName>
        <fullName evidence="6">Creatininase</fullName>
    </submittedName>
</protein>
<dbReference type="Proteomes" id="UP000186806">
    <property type="component" value="Unassembled WGS sequence"/>
</dbReference>
<dbReference type="STRING" id="223900.GCA_000821045_02753"/>
<evidence type="ECO:0000256" key="2">
    <source>
        <dbReference type="ARBA" id="ARBA00022723"/>
    </source>
</evidence>
<dbReference type="InterPro" id="IPR003785">
    <property type="entry name" value="Creatininase/forma_Hydrolase"/>
</dbReference>